<dbReference type="Pfam" id="PF01554">
    <property type="entry name" value="MatE"/>
    <property type="match status" value="2"/>
</dbReference>
<keyword evidence="6 7" id="KW-0472">Membrane</keyword>
<evidence type="ECO:0000256" key="5">
    <source>
        <dbReference type="ARBA" id="ARBA00022989"/>
    </source>
</evidence>
<dbReference type="InterPro" id="IPR050222">
    <property type="entry name" value="MATE_MdtK"/>
</dbReference>
<feature type="transmembrane region" description="Helical" evidence="7">
    <location>
        <begin position="394"/>
        <end position="413"/>
    </location>
</feature>
<organism evidence="8 9">
    <name type="scientific">Devosia ginsengisoli</name>
    <dbReference type="NCBI Taxonomy" id="400770"/>
    <lineage>
        <taxon>Bacteria</taxon>
        <taxon>Pseudomonadati</taxon>
        <taxon>Pseudomonadota</taxon>
        <taxon>Alphaproteobacteria</taxon>
        <taxon>Hyphomicrobiales</taxon>
        <taxon>Devosiaceae</taxon>
        <taxon>Devosia</taxon>
    </lineage>
</organism>
<evidence type="ECO:0000256" key="7">
    <source>
        <dbReference type="SAM" id="Phobius"/>
    </source>
</evidence>
<dbReference type="KEGG" id="dea:FPZ08_21535"/>
<dbReference type="InterPro" id="IPR044644">
    <property type="entry name" value="DinF-like"/>
</dbReference>
<evidence type="ECO:0000256" key="2">
    <source>
        <dbReference type="ARBA" id="ARBA00010199"/>
    </source>
</evidence>
<evidence type="ECO:0000313" key="9">
    <source>
        <dbReference type="Proteomes" id="UP000315364"/>
    </source>
</evidence>
<evidence type="ECO:0000256" key="4">
    <source>
        <dbReference type="ARBA" id="ARBA00022692"/>
    </source>
</evidence>
<feature type="transmembrane region" description="Helical" evidence="7">
    <location>
        <begin position="136"/>
        <end position="159"/>
    </location>
</feature>
<feature type="transmembrane region" description="Helical" evidence="7">
    <location>
        <begin position="419"/>
        <end position="437"/>
    </location>
</feature>
<feature type="transmembrane region" description="Helical" evidence="7">
    <location>
        <begin position="318"/>
        <end position="339"/>
    </location>
</feature>
<keyword evidence="4 7" id="KW-0812">Transmembrane</keyword>
<keyword evidence="3" id="KW-0813">Transport</keyword>
<feature type="transmembrane region" description="Helical" evidence="7">
    <location>
        <begin position="195"/>
        <end position="215"/>
    </location>
</feature>
<feature type="transmembrane region" description="Helical" evidence="7">
    <location>
        <begin position="20"/>
        <end position="41"/>
    </location>
</feature>
<keyword evidence="9" id="KW-1185">Reference proteome</keyword>
<dbReference type="GO" id="GO:0005886">
    <property type="term" value="C:plasma membrane"/>
    <property type="evidence" value="ECO:0007669"/>
    <property type="project" value="TreeGrafter"/>
</dbReference>
<dbReference type="GO" id="GO:0015297">
    <property type="term" value="F:antiporter activity"/>
    <property type="evidence" value="ECO:0007669"/>
    <property type="project" value="InterPro"/>
</dbReference>
<evidence type="ECO:0000256" key="1">
    <source>
        <dbReference type="ARBA" id="ARBA00004141"/>
    </source>
</evidence>
<dbReference type="GO" id="GO:0042910">
    <property type="term" value="F:xenobiotic transmembrane transporter activity"/>
    <property type="evidence" value="ECO:0007669"/>
    <property type="project" value="InterPro"/>
</dbReference>
<dbReference type="PANTHER" id="PTHR43298">
    <property type="entry name" value="MULTIDRUG RESISTANCE PROTEIN NORM-RELATED"/>
    <property type="match status" value="1"/>
</dbReference>
<sequence>MSPRPQYPFTVRHADVWKIALPASVAFITEPLVGIVDITVIGRLGDAGLLGGLVLGALLFDIIFSLAYFLRIGTAGLTAQSVGARDSRDGLLHVSRAILLGVGIGGLMIALGGPILFLATWFLAPESGASAALADYFHYRIWSAPFSLINYALLGWFYGRAAAKTGMMLQLLLHGCDIVLSIWFVHGLGWGVPGAAVGTVIGQAVAAAVGLGLLLRHYGGLGAVLRHIAPGELMDAVALKRMFGLSRDLMIRSAALMGAYAWFAAQGSRMGEVALSANAVLLNLLMIVAYFLDGIAQAAEQLTGKAVGANWRPAFDQAYGLSMLWGLVITLTLGLAWYFGGPWVIGLMTTNAEVQAYALTYLPIAALCTVTFMPAFVYDGILVGTTLNTTMRNGMVVSLVVFLVAALALEPVWGNWGLWAAMHCWFVARGGIYWWALERRKAGLFASPMAQQTSS</sequence>
<reference evidence="8 9" key="1">
    <citation type="submission" date="2019-07" db="EMBL/GenBank/DDBJ databases">
        <title>Full genome sequence of Devosia sp. Gsoil 520.</title>
        <authorList>
            <person name="Im W.-T."/>
        </authorList>
    </citation>
    <scope>NUCLEOTIDE SEQUENCE [LARGE SCALE GENOMIC DNA]</scope>
    <source>
        <strain evidence="8 9">Gsoil 520</strain>
    </source>
</reference>
<evidence type="ECO:0000256" key="6">
    <source>
        <dbReference type="ARBA" id="ARBA00023136"/>
    </source>
</evidence>
<proteinExistence type="inferred from homology"/>
<feature type="transmembrane region" description="Helical" evidence="7">
    <location>
        <begin position="249"/>
        <end position="267"/>
    </location>
</feature>
<feature type="transmembrane region" description="Helical" evidence="7">
    <location>
        <begin position="359"/>
        <end position="382"/>
    </location>
</feature>
<dbReference type="PANTHER" id="PTHR43298:SF2">
    <property type="entry name" value="FMN_FAD EXPORTER YEEO-RELATED"/>
    <property type="match status" value="1"/>
</dbReference>
<feature type="transmembrane region" description="Helical" evidence="7">
    <location>
        <begin position="273"/>
        <end position="292"/>
    </location>
</feature>
<evidence type="ECO:0000256" key="3">
    <source>
        <dbReference type="ARBA" id="ARBA00022448"/>
    </source>
</evidence>
<keyword evidence="5 7" id="KW-1133">Transmembrane helix</keyword>
<dbReference type="OrthoDB" id="9789527at2"/>
<comment type="similarity">
    <text evidence="2">Belongs to the multi antimicrobial extrusion (MATE) (TC 2.A.66.1) family.</text>
</comment>
<dbReference type="Proteomes" id="UP000315364">
    <property type="component" value="Chromosome"/>
</dbReference>
<name>A0A5B8M0A4_9HYPH</name>
<feature type="transmembrane region" description="Helical" evidence="7">
    <location>
        <begin position="97"/>
        <end position="124"/>
    </location>
</feature>
<dbReference type="CDD" id="cd13136">
    <property type="entry name" value="MATE_DinF_like"/>
    <property type="match status" value="1"/>
</dbReference>
<accession>A0A5B8M0A4</accession>
<gene>
    <name evidence="8" type="ORF">FPZ08_21535</name>
</gene>
<feature type="transmembrane region" description="Helical" evidence="7">
    <location>
        <begin position="47"/>
        <end position="70"/>
    </location>
</feature>
<dbReference type="NCBIfam" id="TIGR00797">
    <property type="entry name" value="matE"/>
    <property type="match status" value="1"/>
</dbReference>
<dbReference type="InterPro" id="IPR002528">
    <property type="entry name" value="MATE_fam"/>
</dbReference>
<dbReference type="AlphaFoldDB" id="A0A5B8M0A4"/>
<feature type="transmembrane region" description="Helical" evidence="7">
    <location>
        <begin position="171"/>
        <end position="189"/>
    </location>
</feature>
<protein>
    <submittedName>
        <fullName evidence="8">MATE family efflux transporter</fullName>
    </submittedName>
</protein>
<dbReference type="EMBL" id="CP042304">
    <property type="protein sequence ID" value="QDZ13090.1"/>
    <property type="molecule type" value="Genomic_DNA"/>
</dbReference>
<dbReference type="RefSeq" id="WP_146292750.1">
    <property type="nucleotide sequence ID" value="NZ_CP042304.1"/>
</dbReference>
<comment type="subcellular location">
    <subcellularLocation>
        <location evidence="1">Membrane</location>
        <topology evidence="1">Multi-pass membrane protein</topology>
    </subcellularLocation>
</comment>
<evidence type="ECO:0000313" key="8">
    <source>
        <dbReference type="EMBL" id="QDZ13090.1"/>
    </source>
</evidence>